<dbReference type="EMBL" id="QOKY01000198">
    <property type="protein sequence ID" value="RMZ53405.1"/>
    <property type="molecule type" value="Genomic_DNA"/>
</dbReference>
<sequence>MGVRAFHGNGWGFGGTNLGFAGLGVGGGCGVGLGLGWGHGIGLGAQYINMSPEFTESKSHRPNVFQQVSYFVRRVSTLNRGLGP</sequence>
<evidence type="ECO:0008006" key="3">
    <source>
        <dbReference type="Google" id="ProtNLM"/>
    </source>
</evidence>
<proteinExistence type="predicted"/>
<evidence type="ECO:0000313" key="2">
    <source>
        <dbReference type="Proteomes" id="UP000279271"/>
    </source>
</evidence>
<name>A0A3M7KUL3_AUXPR</name>
<gene>
    <name evidence="1" type="ORF">APUTEX25_004893</name>
</gene>
<dbReference type="Proteomes" id="UP000279271">
    <property type="component" value="Unassembled WGS sequence"/>
</dbReference>
<accession>A0A3M7KUL3</accession>
<comment type="caution">
    <text evidence="1">The sequence shown here is derived from an EMBL/GenBank/DDBJ whole genome shotgun (WGS) entry which is preliminary data.</text>
</comment>
<dbReference type="PROSITE" id="PS51257">
    <property type="entry name" value="PROKAR_LIPOPROTEIN"/>
    <property type="match status" value="1"/>
</dbReference>
<protein>
    <recommendedName>
        <fullName evidence="3">Protein TRIGALACTOSYLDIACYLGLYCEROL 5, chloroplastic</fullName>
    </recommendedName>
</protein>
<organism evidence="1 2">
    <name type="scientific">Auxenochlorella protothecoides</name>
    <name type="common">Green microalga</name>
    <name type="synonym">Chlorella protothecoides</name>
    <dbReference type="NCBI Taxonomy" id="3075"/>
    <lineage>
        <taxon>Eukaryota</taxon>
        <taxon>Viridiplantae</taxon>
        <taxon>Chlorophyta</taxon>
        <taxon>core chlorophytes</taxon>
        <taxon>Trebouxiophyceae</taxon>
        <taxon>Chlorellales</taxon>
        <taxon>Chlorellaceae</taxon>
        <taxon>Auxenochlorella</taxon>
    </lineage>
</organism>
<dbReference type="AlphaFoldDB" id="A0A3M7KUL3"/>
<reference evidence="2" key="1">
    <citation type="journal article" date="2018" name="Algal Res.">
        <title>Characterization of plant carbon substrate utilization by Auxenochlorella protothecoides.</title>
        <authorList>
            <person name="Vogler B.W."/>
            <person name="Starkenburg S.R."/>
            <person name="Sudasinghe N."/>
            <person name="Schambach J.Y."/>
            <person name="Rollin J.A."/>
            <person name="Pattathil S."/>
            <person name="Barry A.N."/>
        </authorList>
    </citation>
    <scope>NUCLEOTIDE SEQUENCE [LARGE SCALE GENOMIC DNA]</scope>
    <source>
        <strain evidence="2">UTEX 25</strain>
    </source>
</reference>
<evidence type="ECO:0000313" key="1">
    <source>
        <dbReference type="EMBL" id="RMZ53405.1"/>
    </source>
</evidence>